<dbReference type="EMBL" id="BK059092">
    <property type="protein sequence ID" value="DAE29052.1"/>
    <property type="molecule type" value="Genomic_DNA"/>
</dbReference>
<name>A0A8S5RDK9_9VIRU</name>
<keyword evidence="1" id="KW-1133">Transmembrane helix</keyword>
<keyword evidence="1" id="KW-0472">Membrane</keyword>
<accession>A0A8S5RDK9</accession>
<keyword evidence="1" id="KW-0812">Transmembrane</keyword>
<protein>
    <submittedName>
        <fullName evidence="2">Uncharacterized protein</fullName>
    </submittedName>
</protein>
<evidence type="ECO:0000313" key="2">
    <source>
        <dbReference type="EMBL" id="DAE29052.1"/>
    </source>
</evidence>
<organism evidence="2">
    <name type="scientific">virus sp. ctPYc18</name>
    <dbReference type="NCBI Taxonomy" id="2828251"/>
    <lineage>
        <taxon>Viruses</taxon>
    </lineage>
</organism>
<evidence type="ECO:0000256" key="1">
    <source>
        <dbReference type="SAM" id="Phobius"/>
    </source>
</evidence>
<sequence length="36" mass="4267">MQIAYLQTINNLALIIYSSFFHILFIFATNLPKFFI</sequence>
<reference evidence="2" key="1">
    <citation type="journal article" date="2021" name="Proc. Natl. Acad. Sci. U.S.A.">
        <title>A Catalog of Tens of Thousands of Viruses from Human Metagenomes Reveals Hidden Associations with Chronic Diseases.</title>
        <authorList>
            <person name="Tisza M.J."/>
            <person name="Buck C.B."/>
        </authorList>
    </citation>
    <scope>NUCLEOTIDE SEQUENCE</scope>
    <source>
        <strain evidence="2">CtPYc18</strain>
    </source>
</reference>
<feature type="transmembrane region" description="Helical" evidence="1">
    <location>
        <begin position="12"/>
        <end position="31"/>
    </location>
</feature>
<proteinExistence type="predicted"/>